<keyword evidence="2" id="KW-0004">4Fe-4S</keyword>
<dbReference type="InterPro" id="IPR004588">
    <property type="entry name" value="IspG_bac-typ"/>
</dbReference>
<keyword evidence="4" id="KW-0068">Autocatalytic cleavage</keyword>
<dbReference type="InterPro" id="IPR027434">
    <property type="entry name" value="Homing_endonucl"/>
</dbReference>
<comment type="similarity">
    <text evidence="10">Belongs to the IspG family.</text>
</comment>
<dbReference type="SMART" id="SM00306">
    <property type="entry name" value="HintN"/>
    <property type="match status" value="1"/>
</dbReference>
<dbReference type="InterPro" id="IPR045854">
    <property type="entry name" value="NO2/SO3_Rdtase_4Fe4S_sf"/>
</dbReference>
<keyword evidence="9 10" id="KW-0414">Isoprene biosynthesis</keyword>
<evidence type="ECO:0000256" key="8">
    <source>
        <dbReference type="ARBA" id="ARBA00023014"/>
    </source>
</evidence>
<dbReference type="HAMAP" id="MF_00159">
    <property type="entry name" value="IspG"/>
    <property type="match status" value="1"/>
</dbReference>
<comment type="function">
    <text evidence="10">Converts 2C-methyl-D-erythritol 2,4-cyclodiphosphate (ME-2,4cPP) into 1-hydroxy-2-methyl-2-(E)-butenyl 4-diphosphate.</text>
</comment>
<evidence type="ECO:0000256" key="10">
    <source>
        <dbReference type="HAMAP-Rule" id="MF_00159"/>
    </source>
</evidence>
<dbReference type="PANTHER" id="PTHR30454:SF0">
    <property type="entry name" value="4-HYDROXY-3-METHYLBUT-2-EN-1-YL DIPHOSPHATE SYNTHASE (FERREDOXIN), CHLOROPLASTIC"/>
    <property type="match status" value="1"/>
</dbReference>
<dbReference type="SUPFAM" id="SSF55608">
    <property type="entry name" value="Homing endonucleases"/>
    <property type="match status" value="1"/>
</dbReference>
<dbReference type="InterPro" id="IPR058579">
    <property type="entry name" value="IspG_C"/>
</dbReference>
<proteinExistence type="inferred from homology"/>
<evidence type="ECO:0000313" key="13">
    <source>
        <dbReference type="Proteomes" id="UP001204798"/>
    </source>
</evidence>
<protein>
    <recommendedName>
        <fullName evidence="10">4-hydroxy-3-methylbut-2-en-1-yl diphosphate synthase (flavodoxin)</fullName>
        <ecNumber evidence="10">1.17.7.3</ecNumber>
    </recommendedName>
    <alternativeName>
        <fullName evidence="10">1-hydroxy-2-methyl-2-(E)-butenyl 4-diphosphate synthase</fullName>
    </alternativeName>
</protein>
<evidence type="ECO:0000256" key="5">
    <source>
        <dbReference type="ARBA" id="ARBA00023000"/>
    </source>
</evidence>
<comment type="caution">
    <text evidence="10">Lacks conserved residue(s) required for the propagation of feature annotation.</text>
</comment>
<evidence type="ECO:0000256" key="4">
    <source>
        <dbReference type="ARBA" id="ARBA00022813"/>
    </source>
</evidence>
<evidence type="ECO:0000256" key="1">
    <source>
        <dbReference type="ARBA" id="ARBA00001966"/>
    </source>
</evidence>
<comment type="cofactor">
    <cofactor evidence="1">
        <name>[4Fe-4S] cluster</name>
        <dbReference type="ChEBI" id="CHEBI:49883"/>
    </cofactor>
</comment>
<dbReference type="NCBIfam" id="TIGR00612">
    <property type="entry name" value="ispG_gcpE"/>
    <property type="match status" value="1"/>
</dbReference>
<dbReference type="PROSITE" id="PS50817">
    <property type="entry name" value="INTEIN_N_TER"/>
    <property type="match status" value="1"/>
</dbReference>
<keyword evidence="3" id="KW-0479">Metal-binding</keyword>
<dbReference type="EC" id="1.17.7.3" evidence="10"/>
<dbReference type="Gene3D" id="3.30.413.10">
    <property type="entry name" value="Sulfite Reductase Hemoprotein, domain 1"/>
    <property type="match status" value="2"/>
</dbReference>
<dbReference type="SUPFAM" id="SSF51717">
    <property type="entry name" value="Dihydropteroate synthetase-like"/>
    <property type="match status" value="1"/>
</dbReference>
<evidence type="ECO:0000256" key="7">
    <source>
        <dbReference type="ARBA" id="ARBA00023004"/>
    </source>
</evidence>
<dbReference type="NCBIfam" id="NF001540">
    <property type="entry name" value="PRK00366.1"/>
    <property type="match status" value="1"/>
</dbReference>
<keyword evidence="8" id="KW-0411">Iron-sulfur</keyword>
<dbReference type="InterPro" id="IPR030934">
    <property type="entry name" value="Intein_C"/>
</dbReference>
<comment type="catalytic activity">
    <reaction evidence="10">
        <text>(2E)-4-hydroxy-3-methylbut-2-enyl diphosphate + oxidized [flavodoxin] + H2O + 2 H(+) = 2-C-methyl-D-erythritol 2,4-cyclic diphosphate + reduced [flavodoxin]</text>
        <dbReference type="Rhea" id="RHEA:43604"/>
        <dbReference type="Rhea" id="RHEA-COMP:10622"/>
        <dbReference type="Rhea" id="RHEA-COMP:10623"/>
        <dbReference type="ChEBI" id="CHEBI:15377"/>
        <dbReference type="ChEBI" id="CHEBI:15378"/>
        <dbReference type="ChEBI" id="CHEBI:57618"/>
        <dbReference type="ChEBI" id="CHEBI:58210"/>
        <dbReference type="ChEBI" id="CHEBI:58483"/>
        <dbReference type="ChEBI" id="CHEBI:128753"/>
        <dbReference type="EC" id="1.17.7.3"/>
    </reaction>
</comment>
<dbReference type="CDD" id="cd00081">
    <property type="entry name" value="Hint"/>
    <property type="match status" value="1"/>
</dbReference>
<dbReference type="EMBL" id="JANUCP010000007">
    <property type="protein sequence ID" value="MCS3920790.1"/>
    <property type="molecule type" value="Genomic_DNA"/>
</dbReference>
<dbReference type="InterPro" id="IPR006142">
    <property type="entry name" value="INTEIN"/>
</dbReference>
<dbReference type="PROSITE" id="PS50819">
    <property type="entry name" value="INTEIN_ENDONUCLEASE"/>
    <property type="match status" value="1"/>
</dbReference>
<dbReference type="SUPFAM" id="SSF51294">
    <property type="entry name" value="Hedgehog/intein (Hint) domain"/>
    <property type="match status" value="1"/>
</dbReference>
<dbReference type="InterPro" id="IPR003587">
    <property type="entry name" value="Hint_dom_N"/>
</dbReference>
<evidence type="ECO:0000256" key="6">
    <source>
        <dbReference type="ARBA" id="ARBA00023002"/>
    </source>
</evidence>
<evidence type="ECO:0000256" key="3">
    <source>
        <dbReference type="ARBA" id="ARBA00022723"/>
    </source>
</evidence>
<dbReference type="Gene3D" id="3.20.20.20">
    <property type="entry name" value="Dihydropteroate synthase-like"/>
    <property type="match status" value="1"/>
</dbReference>
<name>A0ABT2ESF9_9BACT</name>
<evidence type="ECO:0000256" key="2">
    <source>
        <dbReference type="ARBA" id="ARBA00022485"/>
    </source>
</evidence>
<keyword evidence="13" id="KW-1185">Reference proteome</keyword>
<dbReference type="Proteomes" id="UP001204798">
    <property type="component" value="Unassembled WGS sequence"/>
</dbReference>
<accession>A0ABT2ESF9</accession>
<dbReference type="InterPro" id="IPR058578">
    <property type="entry name" value="IspG_TIM"/>
</dbReference>
<dbReference type="InterPro" id="IPR004860">
    <property type="entry name" value="LAGLIDADG_dom"/>
</dbReference>
<keyword evidence="7" id="KW-0408">Iron</keyword>
<evidence type="ECO:0000313" key="12">
    <source>
        <dbReference type="EMBL" id="MCS3920790.1"/>
    </source>
</evidence>
<dbReference type="InterPro" id="IPR004042">
    <property type="entry name" value="Intein_endonuc_central"/>
</dbReference>
<evidence type="ECO:0000259" key="11">
    <source>
        <dbReference type="PROSITE" id="PS50819"/>
    </source>
</evidence>
<evidence type="ECO:0000256" key="9">
    <source>
        <dbReference type="ARBA" id="ARBA00023229"/>
    </source>
</evidence>
<dbReference type="Pfam" id="PF26540">
    <property type="entry name" value="GcpE_C"/>
    <property type="match status" value="2"/>
</dbReference>
<gene>
    <name evidence="10" type="primary">ispG</name>
    <name evidence="12" type="ORF">M2350_003227</name>
</gene>
<dbReference type="InterPro" id="IPR011005">
    <property type="entry name" value="Dihydropteroate_synth-like_sf"/>
</dbReference>
<sequence length="759" mass="83905">MAKWMPLFCGDGKFYTREQTRPVKVGRVQIGGGAPVSIQSMTTTKTEDIDATVAQIHRLEEAGCEIVRVAVPNEKAARALRHIKEQINIPLVADIHFDYRLALMAIEAGVDKIRWNPGNIRDKWKVEAIVKACKERGIPIRIGVNAGSLDPDLLMKYGGPTPEAMVESAAKEIALLEEWGFEDIVVSLKSSDVMDTVKAYLLFAQKFPYPTHVGVTEAGAPPEGIVWSAIGIGAVLAHGIGDTVRVSLSTDPVEEVKVAKMILRALGLRREGVRIIACPSCGRCEVDLFELVEQVKARVGHIVEPLDIAVMGCLPTGEKVMTENGPKAINALREGERVLTHKGTFAAITQVLVHHFHGELLEIKPRGVPPLRLTPNHPVYAIVRNGKVKGGRKRWENIASVITNGNKPQWYLAEAVNRDFVLLYPVVQGEYPVECVPEAPEFVVDEDFLTLTACYVAEGSLSGTEEKPNQIFLSFGKDETELTERVLAILQRYGISASERVRNDRNTREVIIHSTALASLFARLLGRRSENKRLPTWMLTLPKSQQVILLRTLWQCDGRIGKVRGYWRATYVTVSPTLAAQVHQLLLRQGIAASLREQRQAHRQVAYAITVSQIDALQRFTELLSITGCQLTTAERKQRTGCIAVDDRYLYLPVERVRFVPYHGVVYNLEVAGAQTYVGSFAIVHNCVVNGPGEARIADLGIAAGRGKAALFVEGEVVRTIQEGDIVEALVTLAEEIAEKKRKERNTQRIEGDTTSRGK</sequence>
<keyword evidence="6 10" id="KW-0560">Oxidoreductase</keyword>
<comment type="caution">
    <text evidence="12">The sequence shown here is derived from an EMBL/GenBank/DDBJ whole genome shotgun (WGS) entry which is preliminary data.</text>
</comment>
<keyword evidence="5" id="KW-0651">Protein splicing</keyword>
<reference evidence="12 13" key="1">
    <citation type="submission" date="2022-08" db="EMBL/GenBank/DDBJ databases">
        <title>Bacterial and archaeal communities from various locations to study Microbial Dark Matter (Phase II).</title>
        <authorList>
            <person name="Stepanauskas R."/>
        </authorList>
    </citation>
    <scope>NUCLEOTIDE SEQUENCE [LARGE SCALE GENOMIC DNA]</scope>
    <source>
        <strain evidence="12 13">PD1</strain>
    </source>
</reference>
<dbReference type="Pfam" id="PF04551">
    <property type="entry name" value="GcpE"/>
    <property type="match status" value="1"/>
</dbReference>
<dbReference type="PROSITE" id="PS50818">
    <property type="entry name" value="INTEIN_C_TER"/>
    <property type="match status" value="1"/>
</dbReference>
<dbReference type="Pfam" id="PF14528">
    <property type="entry name" value="LAGLIDADG_3"/>
    <property type="match status" value="2"/>
</dbReference>
<dbReference type="PANTHER" id="PTHR30454">
    <property type="entry name" value="4-HYDROXY-3-METHYLBUT-2-EN-1-YL DIPHOSPHATE SYNTHASE"/>
    <property type="match status" value="1"/>
</dbReference>
<organism evidence="12 13">
    <name type="scientific">Candidatus Fervidibacter sacchari</name>
    <dbReference type="NCBI Taxonomy" id="1448929"/>
    <lineage>
        <taxon>Bacteria</taxon>
        <taxon>Candidatus Fervidibacterota</taxon>
        <taxon>Candidatus Fervidibacter</taxon>
    </lineage>
</organism>
<dbReference type="InterPro" id="IPR036844">
    <property type="entry name" value="Hint_dom_sf"/>
</dbReference>
<dbReference type="InterPro" id="IPR006141">
    <property type="entry name" value="Intein_N"/>
</dbReference>
<feature type="domain" description="DOD-type homing endonuclease" evidence="11">
    <location>
        <begin position="451"/>
        <end position="591"/>
    </location>
</feature>
<dbReference type="Gene3D" id="3.10.28.10">
    <property type="entry name" value="Homing endonucleases"/>
    <property type="match status" value="1"/>
</dbReference>
<dbReference type="PRINTS" id="PR00379">
    <property type="entry name" value="INTEIN"/>
</dbReference>
<comment type="pathway">
    <text evidence="10">Isoprenoid biosynthesis; isopentenyl diphosphate biosynthesis via DXP pathway; isopentenyl diphosphate from 1-deoxy-D-xylulose 5-phosphate: step 5/6.</text>
</comment>